<keyword evidence="5" id="KW-1185">Reference proteome</keyword>
<dbReference type="EMBL" id="CAXDID020000030">
    <property type="protein sequence ID" value="CAL5993287.1"/>
    <property type="molecule type" value="Genomic_DNA"/>
</dbReference>
<evidence type="ECO:0000313" key="1">
    <source>
        <dbReference type="EMBL" id="CAI9940613.1"/>
    </source>
</evidence>
<evidence type="ECO:0000313" key="2">
    <source>
        <dbReference type="EMBL" id="CAI9941856.1"/>
    </source>
</evidence>
<organism evidence="2">
    <name type="scientific">Hexamita inflata</name>
    <dbReference type="NCBI Taxonomy" id="28002"/>
    <lineage>
        <taxon>Eukaryota</taxon>
        <taxon>Metamonada</taxon>
        <taxon>Diplomonadida</taxon>
        <taxon>Hexamitidae</taxon>
        <taxon>Hexamitinae</taxon>
        <taxon>Hexamita</taxon>
    </lineage>
</organism>
<reference evidence="3 5" key="2">
    <citation type="submission" date="2024-07" db="EMBL/GenBank/DDBJ databases">
        <authorList>
            <person name="Akdeniz Z."/>
        </authorList>
    </citation>
    <scope>NUCLEOTIDE SEQUENCE [LARGE SCALE GENOMIC DNA]</scope>
</reference>
<dbReference type="EMBL" id="CAXDID020000928">
    <property type="protein sequence ID" value="CAL6115904.1"/>
    <property type="molecule type" value="Genomic_DNA"/>
</dbReference>
<accession>A0AA86PNJ4</accession>
<reference evidence="2" key="1">
    <citation type="submission" date="2023-06" db="EMBL/GenBank/DDBJ databases">
        <authorList>
            <person name="Kurt Z."/>
        </authorList>
    </citation>
    <scope>NUCLEOTIDE SEQUENCE</scope>
</reference>
<name>A0AA86PNJ4_9EUKA</name>
<gene>
    <name evidence="3" type="ORF">HINF_LOCUS12989</name>
    <name evidence="1" type="ORF">HINF_LOCUS28258</name>
    <name evidence="2" type="ORF">HINF_LOCUS29501</name>
    <name evidence="4" type="ORF">HINF_LOCUS78831</name>
</gene>
<dbReference type="AlphaFoldDB" id="A0AA86PNJ4"/>
<evidence type="ECO:0000313" key="5">
    <source>
        <dbReference type="Proteomes" id="UP001642409"/>
    </source>
</evidence>
<dbReference type="EMBL" id="CATOUU010000697">
    <property type="protein sequence ID" value="CAI9941856.1"/>
    <property type="molecule type" value="Genomic_DNA"/>
</dbReference>
<dbReference type="EMBL" id="CATOUU010000680">
    <property type="protein sequence ID" value="CAI9940613.1"/>
    <property type="molecule type" value="Genomic_DNA"/>
</dbReference>
<dbReference type="Proteomes" id="UP001642409">
    <property type="component" value="Unassembled WGS sequence"/>
</dbReference>
<protein>
    <submittedName>
        <fullName evidence="2">Uncharacterized protein</fullName>
    </submittedName>
</protein>
<comment type="caution">
    <text evidence="2">The sequence shown here is derived from an EMBL/GenBank/DDBJ whole genome shotgun (WGS) entry which is preliminary data.</text>
</comment>
<sequence length="227" mass="26706">MNNKVQSKEINFTDEQVELIKNKQLDFYKEDQETVLSFITDLLKKNQLYNVFLESNQLMDQFLFVQSSCQKQNSNEWGRLFSFFINMKPESIVQSQSEVKEKFDQIMKITQQLNIATPNGLDQEVQQKLQIHLESPQGKQLRLFEITREYVQKAIDIAYYSAFQLRKLLELQPDANTTQYISVIEASFLQMQIINKNPFNSLISEKETTNKKKIALATYFYLAQNTK</sequence>
<evidence type="ECO:0000313" key="3">
    <source>
        <dbReference type="EMBL" id="CAL5993287.1"/>
    </source>
</evidence>
<proteinExistence type="predicted"/>
<evidence type="ECO:0000313" key="4">
    <source>
        <dbReference type="EMBL" id="CAL6115904.1"/>
    </source>
</evidence>